<dbReference type="Proteomes" id="UP001155483">
    <property type="component" value="Unassembled WGS sequence"/>
</dbReference>
<feature type="modified residue" description="4-aspartylphosphate" evidence="1">
    <location>
        <position position="61"/>
    </location>
</feature>
<sequence length="140" mass="15944">MKPKFSNVVLADDDTDDQMFFEMALREVSKDAELKVFKNGVELMKALDQPNAEHPDIIFLDLNMPRKNGLQCLEEIRQHEDLKAVTVVMLTTSLSQMDMYKAYDKGACLFANKPAELSKWTDLINKVFTSDPTQLEAVID</sequence>
<dbReference type="PROSITE" id="PS50110">
    <property type="entry name" value="RESPONSE_REGULATORY"/>
    <property type="match status" value="1"/>
</dbReference>
<evidence type="ECO:0000256" key="1">
    <source>
        <dbReference type="PROSITE-ProRule" id="PRU00169"/>
    </source>
</evidence>
<dbReference type="RefSeq" id="WP_279298575.1">
    <property type="nucleotide sequence ID" value="NZ_JAOTIF010000018.1"/>
</dbReference>
<dbReference type="InterPro" id="IPR011006">
    <property type="entry name" value="CheY-like_superfamily"/>
</dbReference>
<reference evidence="3" key="1">
    <citation type="submission" date="2022-09" db="EMBL/GenBank/DDBJ databases">
        <authorList>
            <person name="Yuan C."/>
            <person name="Ke Z."/>
        </authorList>
    </citation>
    <scope>NUCLEOTIDE SEQUENCE</scope>
    <source>
        <strain evidence="3">LB-8</strain>
    </source>
</reference>
<dbReference type="InterPro" id="IPR052893">
    <property type="entry name" value="TCS_response_regulator"/>
</dbReference>
<accession>A0A9X3B9E5</accession>
<evidence type="ECO:0000313" key="3">
    <source>
        <dbReference type="EMBL" id="MCU7551136.1"/>
    </source>
</evidence>
<evidence type="ECO:0000259" key="2">
    <source>
        <dbReference type="PROSITE" id="PS50110"/>
    </source>
</evidence>
<dbReference type="EMBL" id="JAOTIF010000018">
    <property type="protein sequence ID" value="MCU7551136.1"/>
    <property type="molecule type" value="Genomic_DNA"/>
</dbReference>
<dbReference type="SMART" id="SM00448">
    <property type="entry name" value="REC"/>
    <property type="match status" value="1"/>
</dbReference>
<comment type="caution">
    <text evidence="3">The sequence shown here is derived from an EMBL/GenBank/DDBJ whole genome shotgun (WGS) entry which is preliminary data.</text>
</comment>
<keyword evidence="1" id="KW-0597">Phosphoprotein</keyword>
<keyword evidence="4" id="KW-1185">Reference proteome</keyword>
<gene>
    <name evidence="3" type="ORF">OCK74_18595</name>
</gene>
<feature type="domain" description="Response regulatory" evidence="2">
    <location>
        <begin position="7"/>
        <end position="128"/>
    </location>
</feature>
<protein>
    <submittedName>
        <fullName evidence="3">Response regulator</fullName>
    </submittedName>
</protein>
<dbReference type="PANTHER" id="PTHR44520">
    <property type="entry name" value="RESPONSE REGULATOR RCP1-RELATED"/>
    <property type="match status" value="1"/>
</dbReference>
<dbReference type="GO" id="GO:0000160">
    <property type="term" value="P:phosphorelay signal transduction system"/>
    <property type="evidence" value="ECO:0007669"/>
    <property type="project" value="InterPro"/>
</dbReference>
<dbReference type="Gene3D" id="3.40.50.2300">
    <property type="match status" value="1"/>
</dbReference>
<dbReference type="PANTHER" id="PTHR44520:SF2">
    <property type="entry name" value="RESPONSE REGULATOR RCP1"/>
    <property type="match status" value="1"/>
</dbReference>
<dbReference type="InterPro" id="IPR001789">
    <property type="entry name" value="Sig_transdc_resp-reg_receiver"/>
</dbReference>
<reference evidence="3" key="2">
    <citation type="submission" date="2023-04" db="EMBL/GenBank/DDBJ databases">
        <title>Paracnuella aquatica gen. nov., sp. nov., a member of the family Chitinophagaceae isolated from a hot spring.</title>
        <authorList>
            <person name="Wang C."/>
        </authorList>
    </citation>
    <scope>NUCLEOTIDE SEQUENCE</scope>
    <source>
        <strain evidence="3">LB-8</strain>
    </source>
</reference>
<organism evidence="3 4">
    <name type="scientific">Paraflavisolibacter caeni</name>
    <dbReference type="NCBI Taxonomy" id="2982496"/>
    <lineage>
        <taxon>Bacteria</taxon>
        <taxon>Pseudomonadati</taxon>
        <taxon>Bacteroidota</taxon>
        <taxon>Chitinophagia</taxon>
        <taxon>Chitinophagales</taxon>
        <taxon>Chitinophagaceae</taxon>
        <taxon>Paraflavisolibacter</taxon>
    </lineage>
</organism>
<dbReference type="SUPFAM" id="SSF52172">
    <property type="entry name" value="CheY-like"/>
    <property type="match status" value="1"/>
</dbReference>
<name>A0A9X3B9E5_9BACT</name>
<dbReference type="AlphaFoldDB" id="A0A9X3B9E5"/>
<proteinExistence type="predicted"/>
<dbReference type="Pfam" id="PF00072">
    <property type="entry name" value="Response_reg"/>
    <property type="match status" value="1"/>
</dbReference>
<evidence type="ECO:0000313" key="4">
    <source>
        <dbReference type="Proteomes" id="UP001155483"/>
    </source>
</evidence>